<protein>
    <submittedName>
        <fullName evidence="3">Uncharacterized protein</fullName>
    </submittedName>
</protein>
<dbReference type="AlphaFoldDB" id="A0AAW1SM64"/>
<feature type="region of interest" description="Disordered" evidence="2">
    <location>
        <begin position="1"/>
        <end position="37"/>
    </location>
</feature>
<gene>
    <name evidence="3" type="ORF">WJX81_007384</name>
</gene>
<feature type="region of interest" description="Disordered" evidence="2">
    <location>
        <begin position="438"/>
        <end position="470"/>
    </location>
</feature>
<evidence type="ECO:0000256" key="1">
    <source>
        <dbReference type="SAM" id="Coils"/>
    </source>
</evidence>
<feature type="compositionally biased region" description="Low complexity" evidence="2">
    <location>
        <begin position="15"/>
        <end position="37"/>
    </location>
</feature>
<evidence type="ECO:0000256" key="2">
    <source>
        <dbReference type="SAM" id="MobiDB-lite"/>
    </source>
</evidence>
<evidence type="ECO:0000313" key="3">
    <source>
        <dbReference type="EMBL" id="KAK9846597.1"/>
    </source>
</evidence>
<sequence>MVSKLERAASLAETSGSSVSRSGSAQSQTARQAGGQARAPAALLHAAGLGAGAEPGPVVVAGVSATRAACGGAAAAGMPVEAQLAALRGALDEKQREVAAGRADLERRQALLRSAAGSARREVLELRAQRAAAATALAFADGRLAGLVVELGALASKVSELEAGSGQAPVSHELEQLESELASEAAARRQAGERVAELEAELAARHCEHDAMVDSAAKAVLRIHALEGEAAALSSQAVAGGAAAAAAEADAAAARARCADLQRSLNTAHSEIAATPEKLRSAEATAAAAAGATAAGERAELEAALVEMGRWAEGEKAANQALWGSLQEANRRASTAAADAAAAAREHEAEAYGRQVAEGRALGLAASLADSGRHLAAARDALQGHMVLALAANAALHAKAEASGSSRRELRAAAGALAGELLAVEAGLGALAAGQPLHGQQGAAGWSSRAHARWAAPRAGGDQVSPEGRSVQAAGGCESAVEDGDECERRSTCSSISLSHGVGAAEGWGDPAADAPHLAPRLPAAVSARRWLHGQLTPPRAPGAAAALAALHPHSPPVTDASEEASSAASMVARELRASPQRRRRRLLRRVAGALAVRAGLDCCFGHEGI</sequence>
<dbReference type="EMBL" id="JALJOU010000001">
    <property type="protein sequence ID" value="KAK9846597.1"/>
    <property type="molecule type" value="Genomic_DNA"/>
</dbReference>
<evidence type="ECO:0000313" key="4">
    <source>
        <dbReference type="Proteomes" id="UP001445335"/>
    </source>
</evidence>
<reference evidence="3 4" key="1">
    <citation type="journal article" date="2024" name="Nat. Commun.">
        <title>Phylogenomics reveals the evolutionary origins of lichenization in chlorophyte algae.</title>
        <authorList>
            <person name="Puginier C."/>
            <person name="Libourel C."/>
            <person name="Otte J."/>
            <person name="Skaloud P."/>
            <person name="Haon M."/>
            <person name="Grisel S."/>
            <person name="Petersen M."/>
            <person name="Berrin J.G."/>
            <person name="Delaux P.M."/>
            <person name="Dal Grande F."/>
            <person name="Keller J."/>
        </authorList>
    </citation>
    <scope>NUCLEOTIDE SEQUENCE [LARGE SCALE GENOMIC DNA]</scope>
    <source>
        <strain evidence="3 4">SAG 245.80</strain>
    </source>
</reference>
<name>A0AAW1SM64_9CHLO</name>
<feature type="coiled-coil region" evidence="1">
    <location>
        <begin position="174"/>
        <end position="201"/>
    </location>
</feature>
<proteinExistence type="predicted"/>
<feature type="region of interest" description="Disordered" evidence="2">
    <location>
        <begin position="554"/>
        <end position="577"/>
    </location>
</feature>
<dbReference type="Proteomes" id="UP001445335">
    <property type="component" value="Unassembled WGS sequence"/>
</dbReference>
<keyword evidence="1" id="KW-0175">Coiled coil</keyword>
<accession>A0AAW1SM64</accession>
<organism evidence="3 4">
    <name type="scientific">Elliptochloris bilobata</name>
    <dbReference type="NCBI Taxonomy" id="381761"/>
    <lineage>
        <taxon>Eukaryota</taxon>
        <taxon>Viridiplantae</taxon>
        <taxon>Chlorophyta</taxon>
        <taxon>core chlorophytes</taxon>
        <taxon>Trebouxiophyceae</taxon>
        <taxon>Trebouxiophyceae incertae sedis</taxon>
        <taxon>Elliptochloris clade</taxon>
        <taxon>Elliptochloris</taxon>
    </lineage>
</organism>
<keyword evidence="4" id="KW-1185">Reference proteome</keyword>
<comment type="caution">
    <text evidence="3">The sequence shown here is derived from an EMBL/GenBank/DDBJ whole genome shotgun (WGS) entry which is preliminary data.</text>
</comment>